<reference evidence="2 3" key="1">
    <citation type="journal article" date="2015" name="Sci. Rep.">
        <title>Genome of the facultative scuticociliatosis pathogen Pseudocohnilembus persalinus provides insight into its virulence through horizontal gene transfer.</title>
        <authorList>
            <person name="Xiong J."/>
            <person name="Wang G."/>
            <person name="Cheng J."/>
            <person name="Tian M."/>
            <person name="Pan X."/>
            <person name="Warren A."/>
            <person name="Jiang C."/>
            <person name="Yuan D."/>
            <person name="Miao W."/>
        </authorList>
    </citation>
    <scope>NUCLEOTIDE SEQUENCE [LARGE SCALE GENOMIC DNA]</scope>
    <source>
        <strain evidence="2">36N120E</strain>
    </source>
</reference>
<dbReference type="EMBL" id="LDAU01000194">
    <property type="protein sequence ID" value="KRX00367.1"/>
    <property type="molecule type" value="Genomic_DNA"/>
</dbReference>
<accession>A0A0V0QDS7</accession>
<protein>
    <submittedName>
        <fullName evidence="2">Uncharacterized protein</fullName>
    </submittedName>
</protein>
<proteinExistence type="predicted"/>
<dbReference type="InParanoid" id="A0A0V0QDS7"/>
<feature type="compositionally biased region" description="Basic residues" evidence="1">
    <location>
        <begin position="51"/>
        <end position="61"/>
    </location>
</feature>
<evidence type="ECO:0000313" key="3">
    <source>
        <dbReference type="Proteomes" id="UP000054937"/>
    </source>
</evidence>
<name>A0A0V0QDS7_PSEPJ</name>
<gene>
    <name evidence="2" type="ORF">PPERSA_10866</name>
</gene>
<dbReference type="Proteomes" id="UP000054937">
    <property type="component" value="Unassembled WGS sequence"/>
</dbReference>
<dbReference type="AlphaFoldDB" id="A0A0V0QDS7"/>
<evidence type="ECO:0000313" key="2">
    <source>
        <dbReference type="EMBL" id="KRX00367.1"/>
    </source>
</evidence>
<feature type="compositionally biased region" description="Low complexity" evidence="1">
    <location>
        <begin position="40"/>
        <end position="50"/>
    </location>
</feature>
<evidence type="ECO:0000256" key="1">
    <source>
        <dbReference type="SAM" id="MobiDB-lite"/>
    </source>
</evidence>
<feature type="compositionally biased region" description="Polar residues" evidence="1">
    <location>
        <begin position="65"/>
        <end position="79"/>
    </location>
</feature>
<organism evidence="2 3">
    <name type="scientific">Pseudocohnilembus persalinus</name>
    <name type="common">Ciliate</name>
    <dbReference type="NCBI Taxonomy" id="266149"/>
    <lineage>
        <taxon>Eukaryota</taxon>
        <taxon>Sar</taxon>
        <taxon>Alveolata</taxon>
        <taxon>Ciliophora</taxon>
        <taxon>Intramacronucleata</taxon>
        <taxon>Oligohymenophorea</taxon>
        <taxon>Scuticociliatia</taxon>
        <taxon>Philasterida</taxon>
        <taxon>Pseudocohnilembidae</taxon>
        <taxon>Pseudocohnilembus</taxon>
    </lineage>
</organism>
<keyword evidence="3" id="KW-1185">Reference proteome</keyword>
<feature type="compositionally biased region" description="Polar residues" evidence="1">
    <location>
        <begin position="1"/>
        <end position="38"/>
    </location>
</feature>
<feature type="region of interest" description="Disordered" evidence="1">
    <location>
        <begin position="1"/>
        <end position="79"/>
    </location>
</feature>
<sequence length="224" mass="26862">MDTEPTNQISSLNQSQINKIDFETNQNEQSQLNPQKNNFKIEIPKQISSKKSQKSSKRIKKQIQTNNDPENNKESALNTSKEITKVKKNLWKNLTRQFVSYFEKNKSCLVENLQKKYTEKEIKDFFFHFKHHVKKAKITNSYTFLKLLYPNKKQLDLQKHLISTIKHDIQILVYKKMLRILVLHFVNFDLLQSCLLDSRVKYWNIFLQQRHFIIKLLKTTQFVQ</sequence>
<comment type="caution">
    <text evidence="2">The sequence shown here is derived from an EMBL/GenBank/DDBJ whole genome shotgun (WGS) entry which is preliminary data.</text>
</comment>